<feature type="transmembrane region" description="Helical" evidence="1">
    <location>
        <begin position="110"/>
        <end position="130"/>
    </location>
</feature>
<keyword evidence="3" id="KW-1185">Reference proteome</keyword>
<protein>
    <submittedName>
        <fullName evidence="2">Uncharacterized protein</fullName>
    </submittedName>
</protein>
<feature type="transmembrane region" description="Helical" evidence="1">
    <location>
        <begin position="49"/>
        <end position="66"/>
    </location>
</feature>
<reference evidence="2 3" key="1">
    <citation type="submission" date="2019-12" db="EMBL/GenBank/DDBJ databases">
        <title>Genomic-based taxomic classification of the family Erythrobacteraceae.</title>
        <authorList>
            <person name="Xu L."/>
        </authorList>
    </citation>
    <scope>NUCLEOTIDE SEQUENCE [LARGE SCALE GENOMIC DNA]</scope>
    <source>
        <strain evidence="2 3">JCM 16339</strain>
    </source>
</reference>
<keyword evidence="1" id="KW-1133">Transmembrane helix</keyword>
<feature type="transmembrane region" description="Helical" evidence="1">
    <location>
        <begin position="18"/>
        <end position="37"/>
    </location>
</feature>
<proteinExistence type="predicted"/>
<keyword evidence="1" id="KW-0812">Transmembrane</keyword>
<feature type="transmembrane region" description="Helical" evidence="1">
    <location>
        <begin position="73"/>
        <end position="98"/>
    </location>
</feature>
<dbReference type="EMBL" id="WTYY01000002">
    <property type="protein sequence ID" value="MXO87997.1"/>
    <property type="molecule type" value="Genomic_DNA"/>
</dbReference>
<accession>A0A844ZMD0</accession>
<evidence type="ECO:0000313" key="2">
    <source>
        <dbReference type="EMBL" id="MXO87997.1"/>
    </source>
</evidence>
<dbReference type="AlphaFoldDB" id="A0A844ZMD0"/>
<evidence type="ECO:0000313" key="3">
    <source>
        <dbReference type="Proteomes" id="UP000435243"/>
    </source>
</evidence>
<dbReference type="RefSeq" id="WP_160589930.1">
    <property type="nucleotide sequence ID" value="NZ_BAAAFP010000002.1"/>
</dbReference>
<gene>
    <name evidence="2" type="ORF">GRI32_04505</name>
</gene>
<organism evidence="2 3">
    <name type="scientific">Alteraurantiacibacter aestuarii</name>
    <dbReference type="NCBI Taxonomy" id="650004"/>
    <lineage>
        <taxon>Bacteria</taxon>
        <taxon>Pseudomonadati</taxon>
        <taxon>Pseudomonadota</taxon>
        <taxon>Alphaproteobacteria</taxon>
        <taxon>Sphingomonadales</taxon>
        <taxon>Erythrobacteraceae</taxon>
        <taxon>Alteraurantiacibacter</taxon>
    </lineage>
</organism>
<dbReference type="Proteomes" id="UP000435243">
    <property type="component" value="Unassembled WGS sequence"/>
</dbReference>
<name>A0A844ZMD0_9SPHN</name>
<keyword evidence="1" id="KW-0472">Membrane</keyword>
<evidence type="ECO:0000256" key="1">
    <source>
        <dbReference type="SAM" id="Phobius"/>
    </source>
</evidence>
<comment type="caution">
    <text evidence="2">The sequence shown here is derived from an EMBL/GenBank/DDBJ whole genome shotgun (WGS) entry which is preliminary data.</text>
</comment>
<sequence>MASNTATTAPRLRRGRPLIAAVAVEIVLIAITIALFASMPDPNPVLDMVIPPLALLLFIPAGYWTANGTTAPVLNGFVAGLWGIVLYVALTLIANGAVADFDLESSVRPAYLLAHGLKVVGGVIGGWLVARKLAD</sequence>